<comment type="similarity">
    <text evidence="10">Belongs to the peroxidase family. Classical plant (class III) peroxidase subfamily.</text>
</comment>
<keyword evidence="4 10" id="KW-0575">Peroxidase</keyword>
<dbReference type="Pfam" id="PF00141">
    <property type="entry name" value="peroxidase"/>
    <property type="match status" value="1"/>
</dbReference>
<comment type="subcellular location">
    <subcellularLocation>
        <location evidence="10">Secreted</location>
    </subcellularLocation>
</comment>
<evidence type="ECO:0000259" key="11">
    <source>
        <dbReference type="PROSITE" id="PS50873"/>
    </source>
</evidence>
<comment type="catalytic activity">
    <reaction evidence="1 10">
        <text>2 a phenolic donor + H2O2 = 2 a phenolic radical donor + 2 H2O</text>
        <dbReference type="Rhea" id="RHEA:56136"/>
        <dbReference type="ChEBI" id="CHEBI:15377"/>
        <dbReference type="ChEBI" id="CHEBI:16240"/>
        <dbReference type="ChEBI" id="CHEBI:139520"/>
        <dbReference type="ChEBI" id="CHEBI:139521"/>
        <dbReference type="EC" id="1.11.1.7"/>
    </reaction>
</comment>
<comment type="cofactor">
    <cofactor evidence="10">
        <name>Ca(2+)</name>
        <dbReference type="ChEBI" id="CHEBI:29108"/>
    </cofactor>
    <text evidence="10">Binds 2 calcium ions per subunit.</text>
</comment>
<dbReference type="PRINTS" id="PR00458">
    <property type="entry name" value="PEROXIDASE"/>
</dbReference>
<keyword evidence="7 10" id="KW-0560">Oxidoreductase</keyword>
<dbReference type="InterPro" id="IPR019793">
    <property type="entry name" value="Peroxidases_heam-ligand_BS"/>
</dbReference>
<dbReference type="SUPFAM" id="SSF48113">
    <property type="entry name" value="Heme-dependent peroxidases"/>
    <property type="match status" value="1"/>
</dbReference>
<keyword evidence="10" id="KW-0376">Hydrogen peroxide</keyword>
<keyword evidence="5 10" id="KW-0349">Heme</keyword>
<evidence type="ECO:0000256" key="1">
    <source>
        <dbReference type="ARBA" id="ARBA00000189"/>
    </source>
</evidence>
<reference evidence="12 13" key="1">
    <citation type="journal article" date="2023" name="Hortic Res">
        <title>The complete reference genome for grapevine (Vitis vinifera L.) genetics and breeding.</title>
        <authorList>
            <person name="Shi X."/>
            <person name="Cao S."/>
            <person name="Wang X."/>
            <person name="Huang S."/>
            <person name="Wang Y."/>
            <person name="Liu Z."/>
            <person name="Liu W."/>
            <person name="Leng X."/>
            <person name="Peng Y."/>
            <person name="Wang N."/>
            <person name="Wang Y."/>
            <person name="Ma Z."/>
            <person name="Xu X."/>
            <person name="Zhang F."/>
            <person name="Xue H."/>
            <person name="Zhong H."/>
            <person name="Wang Y."/>
            <person name="Zhang K."/>
            <person name="Velt A."/>
            <person name="Avia K."/>
            <person name="Holtgrawe D."/>
            <person name="Grimplet J."/>
            <person name="Matus J.T."/>
            <person name="Ware D."/>
            <person name="Wu X."/>
            <person name="Wang H."/>
            <person name="Liu C."/>
            <person name="Fang Y."/>
            <person name="Rustenholz C."/>
            <person name="Cheng Z."/>
            <person name="Xiao H."/>
            <person name="Zhou Y."/>
        </authorList>
    </citation>
    <scope>NUCLEOTIDE SEQUENCE [LARGE SCALE GENOMIC DNA]</scope>
    <source>
        <strain evidence="13">cv. Pinot noir / PN40024</strain>
        <tissue evidence="12">Leaf</tissue>
    </source>
</reference>
<dbReference type="PRINTS" id="PR00461">
    <property type="entry name" value="PLPEROXIDASE"/>
</dbReference>
<evidence type="ECO:0000313" key="12">
    <source>
        <dbReference type="EMBL" id="WJZ86694.1"/>
    </source>
</evidence>
<dbReference type="EMBL" id="CP126652">
    <property type="protein sequence ID" value="WJZ86694.1"/>
    <property type="molecule type" value="Genomic_DNA"/>
</dbReference>
<dbReference type="Proteomes" id="UP001227230">
    <property type="component" value="Chromosome 5"/>
</dbReference>
<evidence type="ECO:0000256" key="2">
    <source>
        <dbReference type="ARBA" id="ARBA00006873"/>
    </source>
</evidence>
<evidence type="ECO:0000256" key="6">
    <source>
        <dbReference type="ARBA" id="ARBA00022723"/>
    </source>
</evidence>
<keyword evidence="10" id="KW-0964">Secreted</keyword>
<evidence type="ECO:0000256" key="10">
    <source>
        <dbReference type="RuleBase" id="RU362060"/>
    </source>
</evidence>
<dbReference type="Gene3D" id="1.10.520.10">
    <property type="match status" value="1"/>
</dbReference>
<dbReference type="InterPro" id="IPR000823">
    <property type="entry name" value="Peroxidase_pln"/>
</dbReference>
<comment type="function">
    <text evidence="10">Removal of H(2)O(2), oxidation of toxic reductants, biosynthesis and degradation of lignin, suberization, auxin catabolism, response to environmental stresses such as wounding, pathogen attack and oxidative stress.</text>
</comment>
<evidence type="ECO:0000256" key="5">
    <source>
        <dbReference type="ARBA" id="ARBA00022617"/>
    </source>
</evidence>
<keyword evidence="10" id="KW-0106">Calcium</keyword>
<dbReference type="InterPro" id="IPR033905">
    <property type="entry name" value="Secretory_peroxidase"/>
</dbReference>
<gene>
    <name evidence="12" type="ORF">VitviT2T_006128</name>
</gene>
<evidence type="ECO:0000256" key="4">
    <source>
        <dbReference type="ARBA" id="ARBA00022559"/>
    </source>
</evidence>
<evidence type="ECO:0000313" key="13">
    <source>
        <dbReference type="Proteomes" id="UP001227230"/>
    </source>
</evidence>
<dbReference type="EC" id="1.11.1.7" evidence="3 10"/>
<evidence type="ECO:0000256" key="7">
    <source>
        <dbReference type="ARBA" id="ARBA00023002"/>
    </source>
</evidence>
<dbReference type="InterPro" id="IPR010255">
    <property type="entry name" value="Haem_peroxidase_sf"/>
</dbReference>
<comment type="cofactor">
    <cofactor evidence="10">
        <name>heme b</name>
        <dbReference type="ChEBI" id="CHEBI:60344"/>
    </cofactor>
    <text evidence="10">Binds 1 heme b (iron(II)-protoporphyrin IX) group per subunit.</text>
</comment>
<sequence>MFRRDENSTISDQLEIEINEEWSNGDQGRSSAIKNMDHLKKLSTVLCFLLLQFGVEGRGLSYSIYQKSCPQVEDIVRAALGPIFLSDPSSPPAFLRLLFHDCQVQGCDASILVDPAGGKTPLEMASSKNFGVRKRESISLIKSVVEAQCPGTVSCADILVMAARDAVAFSGGPWIKVPFGRRDSSRATSYKLADALLPPANVDVNGLLQIFTQKGMTIKEAVAIIGAHTIGITHCLNIRDRLQRPEGGGRARGMEPGFEAFLRLSCPEGSLISNSTFVVNDPSAFTFDNHYYSNAMHGRGILRVDAEVSSDSRTAPIVSSFAADQSEFFRYFASAFVKLSTSGVLTGNQGVIRKSCNRLD</sequence>
<dbReference type="PROSITE" id="PS00435">
    <property type="entry name" value="PEROXIDASE_1"/>
    <property type="match status" value="1"/>
</dbReference>
<dbReference type="InterPro" id="IPR002016">
    <property type="entry name" value="Haem_peroxidase"/>
</dbReference>
<accession>A0ABY9BW31</accession>
<keyword evidence="13" id="KW-1185">Reference proteome</keyword>
<keyword evidence="6 10" id="KW-0479">Metal-binding</keyword>
<evidence type="ECO:0000256" key="3">
    <source>
        <dbReference type="ARBA" id="ARBA00012313"/>
    </source>
</evidence>
<dbReference type="PROSITE" id="PS50873">
    <property type="entry name" value="PEROXIDASE_4"/>
    <property type="match status" value="1"/>
</dbReference>
<keyword evidence="9" id="KW-1015">Disulfide bond</keyword>
<keyword evidence="8 10" id="KW-0408">Iron</keyword>
<protein>
    <recommendedName>
        <fullName evidence="3 10">Peroxidase</fullName>
        <ecNumber evidence="3 10">1.11.1.7</ecNumber>
    </recommendedName>
</protein>
<name>A0ABY9BW31_VITVI</name>
<evidence type="ECO:0000256" key="9">
    <source>
        <dbReference type="ARBA" id="ARBA00023157"/>
    </source>
</evidence>
<dbReference type="PANTHER" id="PTHR31517">
    <property type="match status" value="1"/>
</dbReference>
<feature type="domain" description="Plant heme peroxidase family profile" evidence="11">
    <location>
        <begin position="59"/>
        <end position="360"/>
    </location>
</feature>
<comment type="similarity">
    <text evidence="2">Belongs to the peroxidase family. Ascorbate peroxidase subfamily.</text>
</comment>
<proteinExistence type="inferred from homology"/>
<dbReference type="PANTHER" id="PTHR31517:SF81">
    <property type="entry name" value="PEROXIDASE"/>
    <property type="match status" value="1"/>
</dbReference>
<dbReference type="Gene3D" id="1.10.420.10">
    <property type="entry name" value="Peroxidase, domain 2"/>
    <property type="match status" value="1"/>
</dbReference>
<evidence type="ECO:0000256" key="8">
    <source>
        <dbReference type="ARBA" id="ARBA00023004"/>
    </source>
</evidence>
<dbReference type="CDD" id="cd00693">
    <property type="entry name" value="secretory_peroxidase"/>
    <property type="match status" value="1"/>
</dbReference>
<organism evidence="12 13">
    <name type="scientific">Vitis vinifera</name>
    <name type="common">Grape</name>
    <dbReference type="NCBI Taxonomy" id="29760"/>
    <lineage>
        <taxon>Eukaryota</taxon>
        <taxon>Viridiplantae</taxon>
        <taxon>Streptophyta</taxon>
        <taxon>Embryophyta</taxon>
        <taxon>Tracheophyta</taxon>
        <taxon>Spermatophyta</taxon>
        <taxon>Magnoliopsida</taxon>
        <taxon>eudicotyledons</taxon>
        <taxon>Gunneridae</taxon>
        <taxon>Pentapetalae</taxon>
        <taxon>rosids</taxon>
        <taxon>Vitales</taxon>
        <taxon>Vitaceae</taxon>
        <taxon>Viteae</taxon>
        <taxon>Vitis</taxon>
    </lineage>
</organism>